<dbReference type="InterPro" id="IPR010562">
    <property type="entry name" value="Haemolymph_juvenile_hormone-bd"/>
</dbReference>
<dbReference type="EnsemblMetazoa" id="XM_024229921.1">
    <property type="protein sequence ID" value="XP_024085689.1"/>
    <property type="gene ID" value="LOC106664379"/>
</dbReference>
<evidence type="ECO:0000313" key="1">
    <source>
        <dbReference type="EnsemblMetazoa" id="XP_024085689.1"/>
    </source>
</evidence>
<protein>
    <submittedName>
        <fullName evidence="1">Uncharacterized protein</fullName>
    </submittedName>
</protein>
<proteinExistence type="predicted"/>
<dbReference type="PANTHER" id="PTHR11008">
    <property type="entry name" value="PROTEIN TAKEOUT-LIKE PROTEIN"/>
    <property type="match status" value="1"/>
</dbReference>
<dbReference type="Proteomes" id="UP000494040">
    <property type="component" value="Unassembled WGS sequence"/>
</dbReference>
<dbReference type="RefSeq" id="XP_024085689.1">
    <property type="nucleotide sequence ID" value="XM_024229921.1"/>
</dbReference>
<evidence type="ECO:0000313" key="2">
    <source>
        <dbReference type="Proteomes" id="UP000494040"/>
    </source>
</evidence>
<keyword evidence="2" id="KW-1185">Reference proteome</keyword>
<accession>A0A8I6SV76</accession>
<reference evidence="1" key="1">
    <citation type="submission" date="2022-01" db="UniProtKB">
        <authorList>
            <consortium name="EnsemblMetazoa"/>
        </authorList>
    </citation>
    <scope>IDENTIFICATION</scope>
</reference>
<dbReference type="Gene3D" id="3.15.10.30">
    <property type="entry name" value="Haemolymph juvenile hormone binding protein"/>
    <property type="match status" value="1"/>
</dbReference>
<name>A0A8I6SV76_CIMLE</name>
<dbReference type="OrthoDB" id="8183816at2759"/>
<dbReference type="PANTHER" id="PTHR11008:SF15">
    <property type="entry name" value="CIRCADIAN CLOCK-CONTROLLED PROTEIN"/>
    <property type="match status" value="1"/>
</dbReference>
<dbReference type="AlphaFoldDB" id="A0A8I6SV76"/>
<dbReference type="Pfam" id="PF06585">
    <property type="entry name" value="JHBP"/>
    <property type="match status" value="1"/>
</dbReference>
<dbReference type="CTD" id="42552"/>
<organism evidence="1 2">
    <name type="scientific">Cimex lectularius</name>
    <name type="common">Bed bug</name>
    <name type="synonym">Acanthia lectularia</name>
    <dbReference type="NCBI Taxonomy" id="79782"/>
    <lineage>
        <taxon>Eukaryota</taxon>
        <taxon>Metazoa</taxon>
        <taxon>Ecdysozoa</taxon>
        <taxon>Arthropoda</taxon>
        <taxon>Hexapoda</taxon>
        <taxon>Insecta</taxon>
        <taxon>Pterygota</taxon>
        <taxon>Neoptera</taxon>
        <taxon>Paraneoptera</taxon>
        <taxon>Hemiptera</taxon>
        <taxon>Heteroptera</taxon>
        <taxon>Panheteroptera</taxon>
        <taxon>Cimicomorpha</taxon>
        <taxon>Cimicidae</taxon>
        <taxon>Cimex</taxon>
    </lineage>
</organism>
<dbReference type="KEGG" id="clec:106664379"/>
<dbReference type="InterPro" id="IPR038606">
    <property type="entry name" value="To_sf"/>
</dbReference>
<sequence>TLEITISFISTGIPQLNLPPFDPFFAKQIIQSRGSNNLNYKLTLRNVYERGWTDSIVTKFKSNLKKRYIQYSQFFPEKFLEGEYEFGGKIMASNMENKGVWNLTLCK</sequence>
<dbReference type="GO" id="GO:0005615">
    <property type="term" value="C:extracellular space"/>
    <property type="evidence" value="ECO:0007669"/>
    <property type="project" value="TreeGrafter"/>
</dbReference>
<dbReference type="GeneID" id="106664379"/>